<dbReference type="OrthoDB" id="412787at2759"/>
<dbReference type="eggNOG" id="KOG3051">
    <property type="taxonomic scope" value="Eukaryota"/>
</dbReference>
<dbReference type="EMBL" id="KI925456">
    <property type="protein sequence ID" value="ETW84229.1"/>
    <property type="molecule type" value="Genomic_DNA"/>
</dbReference>
<sequence>MSVSAHVLRCEPSSISFSADDELPNFDDEVTRASLTAAAHQIKSAQAIGFPTETVYGLGALALDASAAARIFSTKGRPADNPLIVHVSSQRMLRSLLPPTYAPSRSYEVLMKRFWPGALTLLFPSDPSTVPQIVTANHPTVAIRMPSHPVARALIALVDAPIAAPSANSSGKPSPTRAEHVFKDLGSKLSLILDGGSCTVGLESTVVDGLNEDGNIRVLRPGGVTVEDIEGALREEIGEGSKVPRVLVHKRDFQDAAMEATPTTPGMKYRHYSPSVPVTLLYTSTSPPPGTASTTLSDLFASLKTTHAQRPVKVGLLVPSDSRILLQTDEVSGLEFTVFYLGAVSDPAVTAHRLFDGLLTLEERGSDIILVEAILEEKEGLAVMNRVKKAASESQWINF</sequence>
<evidence type="ECO:0000313" key="16">
    <source>
        <dbReference type="EMBL" id="ETW84229.1"/>
    </source>
</evidence>
<accession>W4KEQ4</accession>
<dbReference type="STRING" id="747525.W4KEQ4"/>
<feature type="binding site" evidence="14">
    <location>
        <position position="174"/>
    </location>
    <ligand>
        <name>ATP</name>
        <dbReference type="ChEBI" id="CHEBI:30616"/>
    </ligand>
</feature>
<feature type="domain" description="YrdC-like" evidence="15">
    <location>
        <begin position="32"/>
        <end position="224"/>
    </location>
</feature>
<evidence type="ECO:0000256" key="4">
    <source>
        <dbReference type="ARBA" id="ARBA00015492"/>
    </source>
</evidence>
<dbReference type="SUPFAM" id="SSF55821">
    <property type="entry name" value="YrdC/RibB"/>
    <property type="match status" value="1"/>
</dbReference>
<dbReference type="PANTHER" id="PTHR17490">
    <property type="entry name" value="SUA5"/>
    <property type="match status" value="1"/>
</dbReference>
<dbReference type="PROSITE" id="PS51163">
    <property type="entry name" value="YRDC"/>
    <property type="match status" value="1"/>
</dbReference>
<dbReference type="NCBIfam" id="TIGR00057">
    <property type="entry name" value="L-threonylcarbamoyladenylate synthase"/>
    <property type="match status" value="1"/>
</dbReference>
<dbReference type="Pfam" id="PF03481">
    <property type="entry name" value="Sua5_C"/>
    <property type="match status" value="1"/>
</dbReference>
<dbReference type="GeneID" id="20676883"/>
<dbReference type="InParanoid" id="W4KEQ4"/>
<keyword evidence="17" id="KW-1185">Reference proteome</keyword>
<evidence type="ECO:0000256" key="14">
    <source>
        <dbReference type="PIRSR" id="PIRSR004930-1"/>
    </source>
</evidence>
<feature type="binding site" evidence="14">
    <location>
        <position position="144"/>
    </location>
    <ligand>
        <name>ATP</name>
        <dbReference type="ChEBI" id="CHEBI:30616"/>
    </ligand>
</feature>
<keyword evidence="9 13" id="KW-0547">Nucleotide-binding</keyword>
<dbReference type="PANTHER" id="PTHR17490:SF16">
    <property type="entry name" value="THREONYLCARBAMOYL-AMP SYNTHASE"/>
    <property type="match status" value="1"/>
</dbReference>
<keyword evidence="8 13" id="KW-0548">Nucleotidyltransferase</keyword>
<dbReference type="HOGENOM" id="CLU_031397_0_0_1"/>
<feature type="binding site" evidence="14">
    <location>
        <position position="81"/>
    </location>
    <ligand>
        <name>ATP</name>
        <dbReference type="ChEBI" id="CHEBI:30616"/>
    </ligand>
</feature>
<feature type="binding site" evidence="14">
    <location>
        <position position="86"/>
    </location>
    <ligand>
        <name>L-threonine</name>
        <dbReference type="ChEBI" id="CHEBI:57926"/>
    </ligand>
</feature>
<dbReference type="InterPro" id="IPR005145">
    <property type="entry name" value="Sua5_C"/>
</dbReference>
<dbReference type="FunFam" id="3.90.870.10:FF:000009">
    <property type="entry name" value="Threonylcarbamoyl-AMP synthase, putative"/>
    <property type="match status" value="1"/>
</dbReference>
<organism evidence="16 17">
    <name type="scientific">Heterobasidion irregulare (strain TC 32-1)</name>
    <dbReference type="NCBI Taxonomy" id="747525"/>
    <lineage>
        <taxon>Eukaryota</taxon>
        <taxon>Fungi</taxon>
        <taxon>Dikarya</taxon>
        <taxon>Basidiomycota</taxon>
        <taxon>Agaricomycotina</taxon>
        <taxon>Agaricomycetes</taxon>
        <taxon>Russulales</taxon>
        <taxon>Bondarzewiaceae</taxon>
        <taxon>Heterobasidion</taxon>
        <taxon>Heterobasidion annosum species complex</taxon>
    </lineage>
</organism>
<dbReference type="InterPro" id="IPR038385">
    <property type="entry name" value="Sua5/YwlC_C"/>
</dbReference>
<gene>
    <name evidence="16" type="ORF">HETIRDRAFT_458094</name>
</gene>
<dbReference type="FunCoup" id="W4KEQ4">
    <property type="interactions" value="240"/>
</dbReference>
<dbReference type="Gene3D" id="3.40.50.11030">
    <property type="entry name" value="Threonylcarbamoyl-AMP synthase, C-terminal domain"/>
    <property type="match status" value="1"/>
</dbReference>
<comment type="function">
    <text evidence="13">Required for the formation of a threonylcarbamoyl group on adenosine at position 37 (t(6)A37) in tRNAs that read codons beginning with adenine.</text>
</comment>
<dbReference type="Gene3D" id="3.90.870.10">
    <property type="entry name" value="DHBP synthase"/>
    <property type="match status" value="1"/>
</dbReference>
<dbReference type="GO" id="GO:0005524">
    <property type="term" value="F:ATP binding"/>
    <property type="evidence" value="ECO:0007669"/>
    <property type="project" value="UniProtKB-UniRule"/>
</dbReference>
<dbReference type="GO" id="GO:0003725">
    <property type="term" value="F:double-stranded RNA binding"/>
    <property type="evidence" value="ECO:0007669"/>
    <property type="project" value="UniProtKB-UniRule"/>
</dbReference>
<evidence type="ECO:0000256" key="6">
    <source>
        <dbReference type="ARBA" id="ARBA00022679"/>
    </source>
</evidence>
<dbReference type="InterPro" id="IPR010923">
    <property type="entry name" value="T(6)A37_SUA5"/>
</dbReference>
<evidence type="ECO:0000256" key="11">
    <source>
        <dbReference type="ARBA" id="ARBA00029774"/>
    </source>
</evidence>
<keyword evidence="7 13" id="KW-0819">tRNA processing</keyword>
<keyword evidence="6 13" id="KW-0808">Transferase</keyword>
<evidence type="ECO:0000256" key="2">
    <source>
        <dbReference type="ARBA" id="ARBA00007663"/>
    </source>
</evidence>
<evidence type="ECO:0000256" key="8">
    <source>
        <dbReference type="ARBA" id="ARBA00022695"/>
    </source>
</evidence>
<dbReference type="AlphaFoldDB" id="W4KEQ4"/>
<keyword evidence="10 13" id="KW-0067">ATP-binding</keyword>
<dbReference type="GO" id="GO:0005737">
    <property type="term" value="C:cytoplasm"/>
    <property type="evidence" value="ECO:0007669"/>
    <property type="project" value="UniProtKB-SubCell"/>
</dbReference>
<evidence type="ECO:0000313" key="17">
    <source>
        <dbReference type="Proteomes" id="UP000030671"/>
    </source>
</evidence>
<feature type="binding site" evidence="14">
    <location>
        <position position="204"/>
    </location>
    <ligand>
        <name>L-threonine</name>
        <dbReference type="ChEBI" id="CHEBI:57926"/>
    </ligand>
</feature>
<feature type="binding site" evidence="14">
    <location>
        <position position="166"/>
    </location>
    <ligand>
        <name>ATP</name>
        <dbReference type="ChEBI" id="CHEBI:30616"/>
    </ligand>
</feature>
<comment type="subcellular location">
    <subcellularLocation>
        <location evidence="1 13">Cytoplasm</location>
    </subcellularLocation>
</comment>
<dbReference type="Pfam" id="PF01300">
    <property type="entry name" value="Sua5_yciO_yrdC"/>
    <property type="match status" value="1"/>
</dbReference>
<evidence type="ECO:0000259" key="15">
    <source>
        <dbReference type="PROSITE" id="PS51163"/>
    </source>
</evidence>
<comment type="similarity">
    <text evidence="2 13">Belongs to the SUA5 family.</text>
</comment>
<evidence type="ECO:0000256" key="9">
    <source>
        <dbReference type="ARBA" id="ARBA00022741"/>
    </source>
</evidence>
<name>W4KEQ4_HETIT</name>
<feature type="binding site" evidence="14">
    <location>
        <position position="272"/>
    </location>
    <ligand>
        <name>ATP</name>
        <dbReference type="ChEBI" id="CHEBI:30616"/>
    </ligand>
</feature>
<evidence type="ECO:0000256" key="13">
    <source>
        <dbReference type="PIRNR" id="PIRNR004930"/>
    </source>
</evidence>
<reference evidence="16 17" key="1">
    <citation type="journal article" date="2012" name="New Phytol.">
        <title>Insight into trade-off between wood decay and parasitism from the genome of a fungal forest pathogen.</title>
        <authorList>
            <person name="Olson A."/>
            <person name="Aerts A."/>
            <person name="Asiegbu F."/>
            <person name="Belbahri L."/>
            <person name="Bouzid O."/>
            <person name="Broberg A."/>
            <person name="Canback B."/>
            <person name="Coutinho P.M."/>
            <person name="Cullen D."/>
            <person name="Dalman K."/>
            <person name="Deflorio G."/>
            <person name="van Diepen L.T."/>
            <person name="Dunand C."/>
            <person name="Duplessis S."/>
            <person name="Durling M."/>
            <person name="Gonthier P."/>
            <person name="Grimwood J."/>
            <person name="Fossdal C.G."/>
            <person name="Hansson D."/>
            <person name="Henrissat B."/>
            <person name="Hietala A."/>
            <person name="Himmelstrand K."/>
            <person name="Hoffmeister D."/>
            <person name="Hogberg N."/>
            <person name="James T.Y."/>
            <person name="Karlsson M."/>
            <person name="Kohler A."/>
            <person name="Kues U."/>
            <person name="Lee Y.H."/>
            <person name="Lin Y.C."/>
            <person name="Lind M."/>
            <person name="Lindquist E."/>
            <person name="Lombard V."/>
            <person name="Lucas S."/>
            <person name="Lunden K."/>
            <person name="Morin E."/>
            <person name="Murat C."/>
            <person name="Park J."/>
            <person name="Raffaello T."/>
            <person name="Rouze P."/>
            <person name="Salamov A."/>
            <person name="Schmutz J."/>
            <person name="Solheim H."/>
            <person name="Stahlberg J."/>
            <person name="Velez H."/>
            <person name="de Vries R.P."/>
            <person name="Wiebenga A."/>
            <person name="Woodward S."/>
            <person name="Yakovlev I."/>
            <person name="Garbelotto M."/>
            <person name="Martin F."/>
            <person name="Grigoriev I.V."/>
            <person name="Stenlid J."/>
        </authorList>
    </citation>
    <scope>NUCLEOTIDE SEQUENCE [LARGE SCALE GENOMIC DNA]</scope>
    <source>
        <strain evidence="16 17">TC 32-1</strain>
    </source>
</reference>
<dbReference type="GO" id="GO:0008033">
    <property type="term" value="P:tRNA processing"/>
    <property type="evidence" value="ECO:0007669"/>
    <property type="project" value="UniProtKB-KW"/>
</dbReference>
<evidence type="ECO:0000256" key="5">
    <source>
        <dbReference type="ARBA" id="ARBA00022490"/>
    </source>
</evidence>
<feature type="binding site" evidence="14">
    <location>
        <position position="140"/>
    </location>
    <ligand>
        <name>ATP</name>
        <dbReference type="ChEBI" id="CHEBI:30616"/>
    </ligand>
</feature>
<evidence type="ECO:0000256" key="7">
    <source>
        <dbReference type="ARBA" id="ARBA00022694"/>
    </source>
</evidence>
<dbReference type="GO" id="GO:0006450">
    <property type="term" value="P:regulation of translational fidelity"/>
    <property type="evidence" value="ECO:0007669"/>
    <property type="project" value="TreeGrafter"/>
</dbReference>
<dbReference type="RefSeq" id="XP_009543921.1">
    <property type="nucleotide sequence ID" value="XM_009545626.1"/>
</dbReference>
<proteinExistence type="inferred from homology"/>
<dbReference type="PIRSF" id="PIRSF004930">
    <property type="entry name" value="Tln_factor_SUA5"/>
    <property type="match status" value="1"/>
</dbReference>
<evidence type="ECO:0000256" key="3">
    <source>
        <dbReference type="ARBA" id="ARBA00012584"/>
    </source>
</evidence>
<feature type="binding site" evidence="14">
    <location>
        <position position="54"/>
    </location>
    <ligand>
        <name>L-threonine</name>
        <dbReference type="ChEBI" id="CHEBI:57926"/>
    </ligand>
</feature>
<dbReference type="GO" id="GO:0061710">
    <property type="term" value="F:L-threonylcarbamoyladenylate synthase"/>
    <property type="evidence" value="ECO:0007669"/>
    <property type="project" value="UniProtKB-EC"/>
</dbReference>
<dbReference type="KEGG" id="hir:HETIRDRAFT_458094"/>
<keyword evidence="5 13" id="KW-0963">Cytoplasm</keyword>
<dbReference type="Proteomes" id="UP000030671">
    <property type="component" value="Unassembled WGS sequence"/>
</dbReference>
<protein>
    <recommendedName>
        <fullName evidence="4 13">Threonylcarbamoyl-AMP synthase</fullName>
        <shortName evidence="13">TC-AMP synthase</shortName>
        <ecNumber evidence="3 13">2.7.7.87</ecNumber>
    </recommendedName>
    <alternativeName>
        <fullName evidence="11 13">L-threonylcarbamoyladenylate synthase</fullName>
    </alternativeName>
</protein>
<evidence type="ECO:0000256" key="12">
    <source>
        <dbReference type="ARBA" id="ARBA00048366"/>
    </source>
</evidence>
<dbReference type="InterPro" id="IPR050156">
    <property type="entry name" value="TC-AMP_synthase_SUA5"/>
</dbReference>
<comment type="catalytic activity">
    <reaction evidence="12 13">
        <text>L-threonine + hydrogencarbonate + ATP = L-threonylcarbamoyladenylate + diphosphate + H2O</text>
        <dbReference type="Rhea" id="RHEA:36407"/>
        <dbReference type="ChEBI" id="CHEBI:15377"/>
        <dbReference type="ChEBI" id="CHEBI:17544"/>
        <dbReference type="ChEBI" id="CHEBI:30616"/>
        <dbReference type="ChEBI" id="CHEBI:33019"/>
        <dbReference type="ChEBI" id="CHEBI:57926"/>
        <dbReference type="ChEBI" id="CHEBI:73682"/>
        <dbReference type="EC" id="2.7.7.87"/>
    </reaction>
</comment>
<feature type="binding site" evidence="14">
    <location>
        <position position="164"/>
    </location>
    <ligand>
        <name>L-threonine</name>
        <dbReference type="ChEBI" id="CHEBI:57926"/>
    </ligand>
</feature>
<feature type="binding site" evidence="14">
    <location>
        <position position="77"/>
    </location>
    <ligand>
        <name>ATP</name>
        <dbReference type="ChEBI" id="CHEBI:30616"/>
    </ligand>
</feature>
<evidence type="ECO:0000256" key="1">
    <source>
        <dbReference type="ARBA" id="ARBA00004496"/>
    </source>
</evidence>
<dbReference type="EC" id="2.7.7.87" evidence="3 13"/>
<dbReference type="InterPro" id="IPR006070">
    <property type="entry name" value="Sua5-like_dom"/>
</dbReference>
<dbReference type="InterPro" id="IPR017945">
    <property type="entry name" value="DHBP_synth_RibB-like_a/b_dom"/>
</dbReference>
<evidence type="ECO:0000256" key="10">
    <source>
        <dbReference type="ARBA" id="ARBA00022840"/>
    </source>
</evidence>
<feature type="binding site" evidence="14">
    <location>
        <position position="220"/>
    </location>
    <ligand>
        <name>ATP</name>
        <dbReference type="ChEBI" id="CHEBI:30616"/>
    </ligand>
</feature>
<dbReference type="GO" id="GO:0000049">
    <property type="term" value="F:tRNA binding"/>
    <property type="evidence" value="ECO:0007669"/>
    <property type="project" value="TreeGrafter"/>
</dbReference>